<comment type="caution">
    <text evidence="3">The sequence shown here is derived from an EMBL/GenBank/DDBJ whole genome shotgun (WGS) entry which is preliminary data.</text>
</comment>
<evidence type="ECO:0000313" key="4">
    <source>
        <dbReference type="Proteomes" id="UP000250369"/>
    </source>
</evidence>
<name>A0A329MN92_9BACL</name>
<dbReference type="Gene3D" id="3.40.50.720">
    <property type="entry name" value="NAD(P)-binding Rossmann-like Domain"/>
    <property type="match status" value="1"/>
</dbReference>
<dbReference type="Pfam" id="PF13561">
    <property type="entry name" value="adh_short_C2"/>
    <property type="match status" value="1"/>
</dbReference>
<reference evidence="3 4" key="1">
    <citation type="journal article" date="2009" name="Int. J. Syst. Evol. Microbiol.">
        <title>Paenibacillus contaminans sp. nov., isolated from a contaminated laboratory plate.</title>
        <authorList>
            <person name="Chou J.H."/>
            <person name="Lee J.H."/>
            <person name="Lin M.C."/>
            <person name="Chang P.S."/>
            <person name="Arun A.B."/>
            <person name="Young C.C."/>
            <person name="Chen W.M."/>
        </authorList>
    </citation>
    <scope>NUCLEOTIDE SEQUENCE [LARGE SCALE GENOMIC DNA]</scope>
    <source>
        <strain evidence="3 4">CKOBP-6</strain>
    </source>
</reference>
<dbReference type="EMBL" id="QMFB01000004">
    <property type="protein sequence ID" value="RAV21421.1"/>
    <property type="molecule type" value="Genomic_DNA"/>
</dbReference>
<dbReference type="Proteomes" id="UP000250369">
    <property type="component" value="Unassembled WGS sequence"/>
</dbReference>
<evidence type="ECO:0000256" key="2">
    <source>
        <dbReference type="ARBA" id="ARBA00023002"/>
    </source>
</evidence>
<protein>
    <recommendedName>
        <fullName evidence="5">SDR family oxidoreductase</fullName>
    </recommendedName>
</protein>
<dbReference type="AlphaFoldDB" id="A0A329MN92"/>
<dbReference type="InterPro" id="IPR036291">
    <property type="entry name" value="NAD(P)-bd_dom_sf"/>
</dbReference>
<evidence type="ECO:0000313" key="3">
    <source>
        <dbReference type="EMBL" id="RAV21421.1"/>
    </source>
</evidence>
<gene>
    <name evidence="3" type="ORF">DQG23_09025</name>
</gene>
<keyword evidence="4" id="KW-1185">Reference proteome</keyword>
<dbReference type="InterPro" id="IPR002347">
    <property type="entry name" value="SDR_fam"/>
</dbReference>
<organism evidence="3 4">
    <name type="scientific">Paenibacillus contaminans</name>
    <dbReference type="NCBI Taxonomy" id="450362"/>
    <lineage>
        <taxon>Bacteria</taxon>
        <taxon>Bacillati</taxon>
        <taxon>Bacillota</taxon>
        <taxon>Bacilli</taxon>
        <taxon>Bacillales</taxon>
        <taxon>Paenibacillaceae</taxon>
        <taxon>Paenibacillus</taxon>
    </lineage>
</organism>
<accession>A0A329MN92</accession>
<proteinExistence type="inferred from homology"/>
<dbReference type="GO" id="GO:0016491">
    <property type="term" value="F:oxidoreductase activity"/>
    <property type="evidence" value="ECO:0007669"/>
    <property type="project" value="UniProtKB-KW"/>
</dbReference>
<sequence>MLVNEVKAGHICTEMFDKTVSMQKDPQAFMEYSETLQWLGRGGRPEEIATVVLFLTSDWASFITGAEILATGGYEIGEGPKKPIFHWPTMEKIGTSR</sequence>
<comment type="similarity">
    <text evidence="1">Belongs to the short-chain dehydrogenases/reductases (SDR) family.</text>
</comment>
<dbReference type="PANTHER" id="PTHR24321">
    <property type="entry name" value="DEHYDROGENASES, SHORT CHAIN"/>
    <property type="match status" value="1"/>
</dbReference>
<evidence type="ECO:0008006" key="5">
    <source>
        <dbReference type="Google" id="ProtNLM"/>
    </source>
</evidence>
<dbReference type="OrthoDB" id="9803333at2"/>
<keyword evidence="2" id="KW-0560">Oxidoreductase</keyword>
<dbReference type="SUPFAM" id="SSF51735">
    <property type="entry name" value="NAD(P)-binding Rossmann-fold domains"/>
    <property type="match status" value="1"/>
</dbReference>
<dbReference type="PANTHER" id="PTHR24321:SF8">
    <property type="entry name" value="ESTRADIOL 17-BETA-DEHYDROGENASE 8-RELATED"/>
    <property type="match status" value="1"/>
</dbReference>
<evidence type="ECO:0000256" key="1">
    <source>
        <dbReference type="ARBA" id="ARBA00006484"/>
    </source>
</evidence>